<dbReference type="GO" id="GO:0005524">
    <property type="term" value="F:ATP binding"/>
    <property type="evidence" value="ECO:0007669"/>
    <property type="project" value="UniProtKB-KW"/>
</dbReference>
<gene>
    <name evidence="1" type="ORF">G3I43_09400</name>
</gene>
<proteinExistence type="predicted"/>
<evidence type="ECO:0000313" key="1">
    <source>
        <dbReference type="EMBL" id="NEB84390.1"/>
    </source>
</evidence>
<keyword evidence="1" id="KW-0547">Nucleotide-binding</keyword>
<dbReference type="AlphaFoldDB" id="A0A6G3SND1"/>
<dbReference type="Gene3D" id="3.40.50.300">
    <property type="entry name" value="P-loop containing nucleotide triphosphate hydrolases"/>
    <property type="match status" value="1"/>
</dbReference>
<reference evidence="1" key="1">
    <citation type="submission" date="2020-01" db="EMBL/GenBank/DDBJ databases">
        <title>Insect and environment-associated Actinomycetes.</title>
        <authorList>
            <person name="Currrie C."/>
            <person name="Chevrette M."/>
            <person name="Carlson C."/>
            <person name="Stubbendieck R."/>
            <person name="Wendt-Pienkowski E."/>
        </authorList>
    </citation>
    <scope>NUCLEOTIDE SEQUENCE</scope>
    <source>
        <strain evidence="1">SID505</strain>
    </source>
</reference>
<organism evidence="1">
    <name type="scientific">Streptomyces anulatus</name>
    <name type="common">Streptomyces chrysomallus</name>
    <dbReference type="NCBI Taxonomy" id="1892"/>
    <lineage>
        <taxon>Bacteria</taxon>
        <taxon>Bacillati</taxon>
        <taxon>Actinomycetota</taxon>
        <taxon>Actinomycetes</taxon>
        <taxon>Kitasatosporales</taxon>
        <taxon>Streptomycetaceae</taxon>
        <taxon>Streptomyces</taxon>
    </lineage>
</organism>
<accession>A0A6G3SND1</accession>
<dbReference type="SUPFAM" id="SSF52540">
    <property type="entry name" value="P-loop containing nucleoside triphosphate hydrolases"/>
    <property type="match status" value="1"/>
</dbReference>
<dbReference type="InterPro" id="IPR027417">
    <property type="entry name" value="P-loop_NTPase"/>
</dbReference>
<sequence length="75" mass="7743">LLHCLARRRDPDRGSVELDGVPVTELAPDALRSVLLVAEHDAQLFDGTLLENVTAAAPAGADPGPAMDAAAVDDV</sequence>
<name>A0A6G3SND1_STRAQ</name>
<comment type="caution">
    <text evidence="1">The sequence shown here is derived from an EMBL/GenBank/DDBJ whole genome shotgun (WGS) entry which is preliminary data.</text>
</comment>
<protein>
    <submittedName>
        <fullName evidence="1">ABC transporter ATP-binding protein</fullName>
    </submittedName>
</protein>
<keyword evidence="1" id="KW-0067">ATP-binding</keyword>
<feature type="non-terminal residue" evidence="1">
    <location>
        <position position="75"/>
    </location>
</feature>
<dbReference type="EMBL" id="JAAGMK010000257">
    <property type="protein sequence ID" value="NEB84390.1"/>
    <property type="molecule type" value="Genomic_DNA"/>
</dbReference>
<feature type="non-terminal residue" evidence="1">
    <location>
        <position position="1"/>
    </location>
</feature>